<keyword evidence="3 9" id="KW-0217">Developmental protein</keyword>
<dbReference type="EMBL" id="OC918258">
    <property type="protein sequence ID" value="CAD7649033.1"/>
    <property type="molecule type" value="Genomic_DNA"/>
</dbReference>
<keyword evidence="7" id="KW-1015">Disulfide bond</keyword>
<dbReference type="PROSITE" id="PS00246">
    <property type="entry name" value="WNT1"/>
    <property type="match status" value="1"/>
</dbReference>
<accession>A0A7R9LWE9</accession>
<keyword evidence="6 9" id="KW-0879">Wnt signaling pathway</keyword>
<evidence type="ECO:0000256" key="8">
    <source>
        <dbReference type="ARBA" id="ARBA00023288"/>
    </source>
</evidence>
<dbReference type="SMART" id="SM00097">
    <property type="entry name" value="WNT1"/>
    <property type="match status" value="1"/>
</dbReference>
<evidence type="ECO:0000256" key="5">
    <source>
        <dbReference type="ARBA" id="ARBA00022530"/>
    </source>
</evidence>
<keyword evidence="8" id="KW-0449">Lipoprotein</keyword>
<comment type="similarity">
    <text evidence="2 9">Belongs to the Wnt family.</text>
</comment>
<proteinExistence type="inferred from homology"/>
<dbReference type="PANTHER" id="PTHR12027">
    <property type="entry name" value="WNT RELATED"/>
    <property type="match status" value="1"/>
</dbReference>
<evidence type="ECO:0000256" key="6">
    <source>
        <dbReference type="ARBA" id="ARBA00022687"/>
    </source>
</evidence>
<dbReference type="GO" id="GO:0045165">
    <property type="term" value="P:cell fate commitment"/>
    <property type="evidence" value="ECO:0007669"/>
    <property type="project" value="TreeGrafter"/>
</dbReference>
<organism evidence="10">
    <name type="scientific">Oppiella nova</name>
    <dbReference type="NCBI Taxonomy" id="334625"/>
    <lineage>
        <taxon>Eukaryota</taxon>
        <taxon>Metazoa</taxon>
        <taxon>Ecdysozoa</taxon>
        <taxon>Arthropoda</taxon>
        <taxon>Chelicerata</taxon>
        <taxon>Arachnida</taxon>
        <taxon>Acari</taxon>
        <taxon>Acariformes</taxon>
        <taxon>Sarcoptiformes</taxon>
        <taxon>Oribatida</taxon>
        <taxon>Brachypylina</taxon>
        <taxon>Oppioidea</taxon>
        <taxon>Oppiidae</taxon>
        <taxon>Oppiella</taxon>
    </lineage>
</organism>
<comment type="function">
    <text evidence="9">Ligand for members of the frizzled family of seven transmembrane receptors.</text>
</comment>
<protein>
    <recommendedName>
        <fullName evidence="9">Protein Wnt</fullName>
    </recommendedName>
</protein>
<dbReference type="InterPro" id="IPR018161">
    <property type="entry name" value="Wnt_CS"/>
</dbReference>
<dbReference type="GO" id="GO:0030182">
    <property type="term" value="P:neuron differentiation"/>
    <property type="evidence" value="ECO:0007669"/>
    <property type="project" value="TreeGrafter"/>
</dbReference>
<dbReference type="AlphaFoldDB" id="A0A7R9LWE9"/>
<evidence type="ECO:0000256" key="3">
    <source>
        <dbReference type="ARBA" id="ARBA00022473"/>
    </source>
</evidence>
<comment type="subcellular location">
    <subcellularLocation>
        <location evidence="1 9">Secreted</location>
        <location evidence="1 9">Extracellular space</location>
        <location evidence="1 9">Extracellular matrix</location>
    </subcellularLocation>
</comment>
<evidence type="ECO:0000256" key="2">
    <source>
        <dbReference type="ARBA" id="ARBA00005683"/>
    </source>
</evidence>
<name>A0A7R9LWE9_9ACAR</name>
<gene>
    <name evidence="10" type="ORF">ONB1V03_LOCUS7061</name>
</gene>
<evidence type="ECO:0000313" key="10">
    <source>
        <dbReference type="EMBL" id="CAD7649033.1"/>
    </source>
</evidence>
<keyword evidence="4" id="KW-0964">Secreted</keyword>
<dbReference type="GO" id="GO:0005125">
    <property type="term" value="F:cytokine activity"/>
    <property type="evidence" value="ECO:0007669"/>
    <property type="project" value="TreeGrafter"/>
</dbReference>
<dbReference type="GO" id="GO:0005615">
    <property type="term" value="C:extracellular space"/>
    <property type="evidence" value="ECO:0007669"/>
    <property type="project" value="TreeGrafter"/>
</dbReference>
<evidence type="ECO:0000256" key="9">
    <source>
        <dbReference type="RuleBase" id="RU003500"/>
    </source>
</evidence>
<dbReference type="PANTHER" id="PTHR12027:SF81">
    <property type="entry name" value="WNT INHIBITOR OF DORSAL PROTEIN"/>
    <property type="match status" value="1"/>
</dbReference>
<dbReference type="PRINTS" id="PR01349">
    <property type="entry name" value="WNTPROTEIN"/>
</dbReference>
<dbReference type="EMBL" id="CAJPVJ010003433">
    <property type="protein sequence ID" value="CAG2167558.1"/>
    <property type="molecule type" value="Genomic_DNA"/>
</dbReference>
<dbReference type="Gene3D" id="3.30.2460.20">
    <property type="match status" value="1"/>
</dbReference>
<dbReference type="Pfam" id="PF00110">
    <property type="entry name" value="wnt"/>
    <property type="match status" value="1"/>
</dbReference>
<keyword evidence="11" id="KW-1185">Reference proteome</keyword>
<dbReference type="InterPro" id="IPR043158">
    <property type="entry name" value="Wnt_C"/>
</dbReference>
<evidence type="ECO:0000256" key="1">
    <source>
        <dbReference type="ARBA" id="ARBA00004498"/>
    </source>
</evidence>
<evidence type="ECO:0000256" key="4">
    <source>
        <dbReference type="ARBA" id="ARBA00022525"/>
    </source>
</evidence>
<reference evidence="10" key="1">
    <citation type="submission" date="2020-11" db="EMBL/GenBank/DDBJ databases">
        <authorList>
            <person name="Tran Van P."/>
        </authorList>
    </citation>
    <scope>NUCLEOTIDE SEQUENCE</scope>
</reference>
<keyword evidence="5" id="KW-0272">Extracellular matrix</keyword>
<dbReference type="OrthoDB" id="5945655at2759"/>
<dbReference type="Proteomes" id="UP000728032">
    <property type="component" value="Unassembled WGS sequence"/>
</dbReference>
<evidence type="ECO:0000256" key="7">
    <source>
        <dbReference type="ARBA" id="ARBA00023157"/>
    </source>
</evidence>
<dbReference type="GO" id="GO:0005109">
    <property type="term" value="F:frizzled binding"/>
    <property type="evidence" value="ECO:0007669"/>
    <property type="project" value="TreeGrafter"/>
</dbReference>
<sequence length="263" mass="29920">MPTSLANREIAFVQAILSAGIVYTVTRNCSLGQMDGCKCLAKKTKREDTAKTGFLWGGCSDNTDFGSKIAITYLDNRELGQFDSNAKIRLHNYEVGRQAVKETMIKICKCHGVSGSCSLQTCWMRINTFEEVGDYLKRAYRKAVKIDPILERVREKDMMKKSAQHIQKMSLIYAEDSPDYCIANATLGSNGTLGRYCSQRRTRGASKEEKRSCRKLCTQCGHKVRRERRRVITSCNCKFKYCCEVECQSCAKEQYSFVCSRHH</sequence>
<dbReference type="GO" id="GO:0060070">
    <property type="term" value="P:canonical Wnt signaling pathway"/>
    <property type="evidence" value="ECO:0007669"/>
    <property type="project" value="TreeGrafter"/>
</dbReference>
<dbReference type="InterPro" id="IPR005817">
    <property type="entry name" value="Wnt"/>
</dbReference>
<evidence type="ECO:0000313" key="11">
    <source>
        <dbReference type="Proteomes" id="UP000728032"/>
    </source>
</evidence>